<evidence type="ECO:0000313" key="3">
    <source>
        <dbReference type="Proteomes" id="UP000230233"/>
    </source>
</evidence>
<gene>
    <name evidence="2" type="primary">Cnig_chr_I.g32</name>
    <name evidence="2" type="ORF">B9Z55_000032</name>
</gene>
<organism evidence="2 3">
    <name type="scientific">Caenorhabditis nigoni</name>
    <dbReference type="NCBI Taxonomy" id="1611254"/>
    <lineage>
        <taxon>Eukaryota</taxon>
        <taxon>Metazoa</taxon>
        <taxon>Ecdysozoa</taxon>
        <taxon>Nematoda</taxon>
        <taxon>Chromadorea</taxon>
        <taxon>Rhabditida</taxon>
        <taxon>Rhabditina</taxon>
        <taxon>Rhabditomorpha</taxon>
        <taxon>Rhabditoidea</taxon>
        <taxon>Rhabditidae</taxon>
        <taxon>Peloderinae</taxon>
        <taxon>Caenorhabditis</taxon>
    </lineage>
</organism>
<dbReference type="Proteomes" id="UP000230233">
    <property type="component" value="Chromosome I"/>
</dbReference>
<evidence type="ECO:0000313" key="2">
    <source>
        <dbReference type="EMBL" id="PIC53531.1"/>
    </source>
</evidence>
<protein>
    <recommendedName>
        <fullName evidence="4">Secreted protein</fullName>
    </recommendedName>
</protein>
<evidence type="ECO:0000256" key="1">
    <source>
        <dbReference type="SAM" id="SignalP"/>
    </source>
</evidence>
<feature type="signal peptide" evidence="1">
    <location>
        <begin position="1"/>
        <end position="17"/>
    </location>
</feature>
<sequence>MTVVLLYTFLLLLPTRPSIHNSSLTASTPQKGPIWNGRKKLGDQFYGPIHSLSPGEQKEQQKVPKRTAAAEAVKRAEDYCQVVSFLPRQMCFIH</sequence>
<keyword evidence="3" id="KW-1185">Reference proteome</keyword>
<dbReference type="AlphaFoldDB" id="A0A2G5VPD4"/>
<evidence type="ECO:0008006" key="4">
    <source>
        <dbReference type="Google" id="ProtNLM"/>
    </source>
</evidence>
<name>A0A2G5VPD4_9PELO</name>
<feature type="chain" id="PRO_5013915786" description="Secreted protein" evidence="1">
    <location>
        <begin position="18"/>
        <end position="94"/>
    </location>
</feature>
<accession>A0A2G5VPD4</accession>
<proteinExistence type="predicted"/>
<keyword evidence="1" id="KW-0732">Signal</keyword>
<reference evidence="3" key="1">
    <citation type="submission" date="2017-10" db="EMBL/GenBank/DDBJ databases">
        <title>Rapid genome shrinkage in a self-fertile nematode reveals novel sperm competition proteins.</title>
        <authorList>
            <person name="Yin D."/>
            <person name="Schwarz E.M."/>
            <person name="Thomas C.G."/>
            <person name="Felde R.L."/>
            <person name="Korf I.F."/>
            <person name="Cutter A.D."/>
            <person name="Schartner C.M."/>
            <person name="Ralston E.J."/>
            <person name="Meyer B.J."/>
            <person name="Haag E.S."/>
        </authorList>
    </citation>
    <scope>NUCLEOTIDE SEQUENCE [LARGE SCALE GENOMIC DNA]</scope>
    <source>
        <strain evidence="3">JU1422</strain>
    </source>
</reference>
<dbReference type="EMBL" id="PDUG01000001">
    <property type="protein sequence ID" value="PIC53531.1"/>
    <property type="molecule type" value="Genomic_DNA"/>
</dbReference>
<comment type="caution">
    <text evidence="2">The sequence shown here is derived from an EMBL/GenBank/DDBJ whole genome shotgun (WGS) entry which is preliminary data.</text>
</comment>